<feature type="region of interest" description="Disordered" evidence="1">
    <location>
        <begin position="494"/>
        <end position="529"/>
    </location>
</feature>
<proteinExistence type="predicted"/>
<sequence length="732" mass="82098">MPRSTAKGGQRELKGRKVDNAEDSGQAAHLATTQKRSKRKPADVELAPENDNFNQYAPAPEQTIVDSTSVSSRKRSRSRTSQQDHDTNSSVVKSAEKREFLDFISELQKSREFREPTMDAHVNGSTTTASSMPSKSASFDETIMSLRDNDKNKNNARASSQQLGVKSGDSGGYNSREIRSEIKSLPQVNMTQVSFADAVASLRKGQEAKQVSLSDDYLYQDDSKPEAGTNSFAEKPRIASARREVSFTQVKFKEALVSLQGASKIDQHFKTPSKGDGQFILSPKNASPSSTASSTYSVKDFPQFGSPRDSPSNPFVKRPGEPITPHIVKKRRLMNQLMAEGDRPGKITYVFRGKRIEFDDYESEEDEDEEFPLKPKPRLLFPEAHNPSKDNPAFSIDRIQSESLRAEDDEAVTDLSIDGAIYNDPDSDADQLANEAISKVEAHDEIYEDADSGTDVPEVYRRTERMQTTQMPRQPLANRPLSSITMAEVLDRQPAGVYVGDDDDDSDTEYLPPPALRHDGGGGQSSQSLHHLARPITANRPRSFNLSMVADMQSARNNRSNDTSESHRQSIKAWEAESIPRRKFETLAPEVKPPLIRRDTGENPFLDDEEEYDEYDRPRVKMLPNPFLGPEDMVGPILSDVKGKSINFANRKGRVAQDVVLDQEEAEDEVGIFDKEYHQPDLTFCKDDNELADIEDEDDKYPKITMAYGRKTKLQAIEAQRARRTLRREKTF</sequence>
<name>A0A261XZT6_9FUNG</name>
<feature type="region of interest" description="Disordered" evidence="1">
    <location>
        <begin position="1"/>
        <end position="95"/>
    </location>
</feature>
<evidence type="ECO:0000313" key="3">
    <source>
        <dbReference type="Proteomes" id="UP000242875"/>
    </source>
</evidence>
<feature type="region of interest" description="Disordered" evidence="1">
    <location>
        <begin position="268"/>
        <end position="297"/>
    </location>
</feature>
<gene>
    <name evidence="2" type="ORF">BZG36_03679</name>
</gene>
<keyword evidence="3" id="KW-1185">Reference proteome</keyword>
<feature type="region of interest" description="Disordered" evidence="1">
    <location>
        <begin position="109"/>
        <end position="138"/>
    </location>
</feature>
<protein>
    <submittedName>
        <fullName evidence="2">Uncharacterized protein</fullName>
    </submittedName>
</protein>
<dbReference type="Proteomes" id="UP000242875">
    <property type="component" value="Unassembled WGS sequence"/>
</dbReference>
<feature type="compositionally biased region" description="Low complexity" evidence="1">
    <location>
        <begin position="282"/>
        <end position="297"/>
    </location>
</feature>
<evidence type="ECO:0000256" key="1">
    <source>
        <dbReference type="SAM" id="MobiDB-lite"/>
    </source>
</evidence>
<dbReference type="EMBL" id="MVBO01000065">
    <property type="protein sequence ID" value="OZJ03851.1"/>
    <property type="molecule type" value="Genomic_DNA"/>
</dbReference>
<feature type="compositionally biased region" description="Polar residues" evidence="1">
    <location>
        <begin position="123"/>
        <end position="138"/>
    </location>
</feature>
<evidence type="ECO:0000313" key="2">
    <source>
        <dbReference type="EMBL" id="OZJ03851.1"/>
    </source>
</evidence>
<accession>A0A261XZT6</accession>
<feature type="region of interest" description="Disordered" evidence="1">
    <location>
        <begin position="150"/>
        <end position="175"/>
    </location>
</feature>
<feature type="compositionally biased region" description="Basic and acidic residues" evidence="1">
    <location>
        <begin position="109"/>
        <end position="118"/>
    </location>
</feature>
<feature type="compositionally biased region" description="Polar residues" evidence="1">
    <location>
        <begin position="155"/>
        <end position="164"/>
    </location>
</feature>
<feature type="compositionally biased region" description="Basic and acidic residues" evidence="1">
    <location>
        <begin position="9"/>
        <end position="20"/>
    </location>
</feature>
<comment type="caution">
    <text evidence="2">The sequence shown here is derived from an EMBL/GenBank/DDBJ whole genome shotgun (WGS) entry which is preliminary data.</text>
</comment>
<organism evidence="2 3">
    <name type="scientific">Bifiguratus adelaidae</name>
    <dbReference type="NCBI Taxonomy" id="1938954"/>
    <lineage>
        <taxon>Eukaryota</taxon>
        <taxon>Fungi</taxon>
        <taxon>Fungi incertae sedis</taxon>
        <taxon>Mucoromycota</taxon>
        <taxon>Mucoromycotina</taxon>
        <taxon>Endogonomycetes</taxon>
        <taxon>Endogonales</taxon>
        <taxon>Endogonales incertae sedis</taxon>
        <taxon>Bifiguratus</taxon>
    </lineage>
</organism>
<dbReference type="AlphaFoldDB" id="A0A261XZT6"/>
<feature type="region of interest" description="Disordered" evidence="1">
    <location>
        <begin position="303"/>
        <end position="322"/>
    </location>
</feature>
<reference evidence="2 3" key="1">
    <citation type="journal article" date="2017" name="Mycologia">
        <title>Bifiguratus adelaidae, gen. et sp. nov., a new member of Mucoromycotina in endophytic and soil-dwelling habitats.</title>
        <authorList>
            <person name="Torres-Cruz T.J."/>
            <person name="Billingsley Tobias T.L."/>
            <person name="Almatruk M."/>
            <person name="Hesse C."/>
            <person name="Kuske C.R."/>
            <person name="Desiro A."/>
            <person name="Benucci G.M."/>
            <person name="Bonito G."/>
            <person name="Stajich J.E."/>
            <person name="Dunlap C."/>
            <person name="Arnold A.E."/>
            <person name="Porras-Alfaro A."/>
        </authorList>
    </citation>
    <scope>NUCLEOTIDE SEQUENCE [LARGE SCALE GENOMIC DNA]</scope>
    <source>
        <strain evidence="2 3">AZ0501</strain>
    </source>
</reference>